<evidence type="ECO:0000256" key="1">
    <source>
        <dbReference type="SAM" id="MobiDB-lite"/>
    </source>
</evidence>
<feature type="compositionally biased region" description="Basic and acidic residues" evidence="1">
    <location>
        <begin position="78"/>
        <end position="110"/>
    </location>
</feature>
<reference evidence="2" key="1">
    <citation type="submission" date="2020-05" db="EMBL/GenBank/DDBJ databases">
        <authorList>
            <person name="Chiriac C."/>
            <person name="Salcher M."/>
            <person name="Ghai R."/>
            <person name="Kavagutti S V."/>
        </authorList>
    </citation>
    <scope>NUCLEOTIDE SEQUENCE</scope>
</reference>
<organism evidence="2">
    <name type="scientific">freshwater metagenome</name>
    <dbReference type="NCBI Taxonomy" id="449393"/>
    <lineage>
        <taxon>unclassified sequences</taxon>
        <taxon>metagenomes</taxon>
        <taxon>ecological metagenomes</taxon>
    </lineage>
</organism>
<gene>
    <name evidence="2" type="ORF">UFOPK2992_01642</name>
</gene>
<proteinExistence type="predicted"/>
<dbReference type="EMBL" id="CAFAAI010000323">
    <property type="protein sequence ID" value="CAB4811995.1"/>
    <property type="molecule type" value="Genomic_DNA"/>
</dbReference>
<protein>
    <submittedName>
        <fullName evidence="2">Unannotated protein</fullName>
    </submittedName>
</protein>
<evidence type="ECO:0000313" key="2">
    <source>
        <dbReference type="EMBL" id="CAB4811995.1"/>
    </source>
</evidence>
<sequence>MGCSADSDDAAALKVEQPNCRNRAHHGERHARDSGRPMPAPYDDRERSQANNCCTEQRIAGREAFGERPQFSRYRSGLRRESDELGKLAGNDDERHTVEEAKSYRLRQEFGDDAELGEPSGDTDKTHQDGERASECHSAGGVGAGACDGYEGGKHDWCQGGVGADDQDS</sequence>
<name>A0A6J6YTW5_9ZZZZ</name>
<feature type="compositionally biased region" description="Basic and acidic residues" evidence="1">
    <location>
        <begin position="122"/>
        <end position="135"/>
    </location>
</feature>
<accession>A0A6J6YTW5</accession>
<feature type="region of interest" description="Disordered" evidence="1">
    <location>
        <begin position="1"/>
        <end position="145"/>
    </location>
</feature>
<dbReference type="AlphaFoldDB" id="A0A6J6YTW5"/>